<evidence type="ECO:0000313" key="1">
    <source>
        <dbReference type="EMBL" id="JAH15184.1"/>
    </source>
</evidence>
<proteinExistence type="predicted"/>
<name>A0A0E9QEF9_ANGAN</name>
<organism evidence="1">
    <name type="scientific">Anguilla anguilla</name>
    <name type="common">European freshwater eel</name>
    <name type="synonym">Muraena anguilla</name>
    <dbReference type="NCBI Taxonomy" id="7936"/>
    <lineage>
        <taxon>Eukaryota</taxon>
        <taxon>Metazoa</taxon>
        <taxon>Chordata</taxon>
        <taxon>Craniata</taxon>
        <taxon>Vertebrata</taxon>
        <taxon>Euteleostomi</taxon>
        <taxon>Actinopterygii</taxon>
        <taxon>Neopterygii</taxon>
        <taxon>Teleostei</taxon>
        <taxon>Anguilliformes</taxon>
        <taxon>Anguillidae</taxon>
        <taxon>Anguilla</taxon>
    </lineage>
</organism>
<reference evidence="1" key="1">
    <citation type="submission" date="2014-11" db="EMBL/GenBank/DDBJ databases">
        <authorList>
            <person name="Amaro Gonzalez C."/>
        </authorList>
    </citation>
    <scope>NUCLEOTIDE SEQUENCE</scope>
</reference>
<accession>A0A0E9QEF9</accession>
<dbReference type="EMBL" id="GBXM01093393">
    <property type="protein sequence ID" value="JAH15184.1"/>
    <property type="molecule type" value="Transcribed_RNA"/>
</dbReference>
<reference evidence="1" key="2">
    <citation type="journal article" date="2015" name="Fish Shellfish Immunol.">
        <title>Early steps in the European eel (Anguilla anguilla)-Vibrio vulnificus interaction in the gills: Role of the RtxA13 toxin.</title>
        <authorList>
            <person name="Callol A."/>
            <person name="Pajuelo D."/>
            <person name="Ebbesson L."/>
            <person name="Teles M."/>
            <person name="MacKenzie S."/>
            <person name="Amaro C."/>
        </authorList>
    </citation>
    <scope>NUCLEOTIDE SEQUENCE</scope>
</reference>
<sequence length="24" mass="2673">MVSEKEGGGLFTSSLLQHFFFSHS</sequence>
<dbReference type="AlphaFoldDB" id="A0A0E9QEF9"/>
<protein>
    <submittedName>
        <fullName evidence="1">Uncharacterized protein</fullName>
    </submittedName>
</protein>